<dbReference type="EMBL" id="VSSQ01031884">
    <property type="protein sequence ID" value="MPM82956.1"/>
    <property type="molecule type" value="Genomic_DNA"/>
</dbReference>
<proteinExistence type="predicted"/>
<reference evidence="2" key="1">
    <citation type="submission" date="2019-08" db="EMBL/GenBank/DDBJ databases">
        <authorList>
            <person name="Kucharzyk K."/>
            <person name="Murdoch R.W."/>
            <person name="Higgins S."/>
            <person name="Loffler F."/>
        </authorList>
    </citation>
    <scope>NUCLEOTIDE SEQUENCE</scope>
</reference>
<accession>A0A645D0K6</accession>
<evidence type="ECO:0000256" key="1">
    <source>
        <dbReference type="SAM" id="MobiDB-lite"/>
    </source>
</evidence>
<name>A0A645D0K6_9ZZZZ</name>
<evidence type="ECO:0000313" key="2">
    <source>
        <dbReference type="EMBL" id="MPM82956.1"/>
    </source>
</evidence>
<feature type="region of interest" description="Disordered" evidence="1">
    <location>
        <begin position="24"/>
        <end position="111"/>
    </location>
</feature>
<comment type="caution">
    <text evidence="2">The sequence shown here is derived from an EMBL/GenBank/DDBJ whole genome shotgun (WGS) entry which is preliminary data.</text>
</comment>
<sequence>MAQELIEEGAIVLPERQREQIAYGSAFNGGKDGVCVPERRDQASQKPNNRCRPGPQQPGCQNQRQGRKGNHQRGSVIAGNIGQRQGFIPGEMNPNHQTGKNRAQYQQGQDQPKTRCFGVKAVLLQEPQKHCSHDEPAQPTKQVVGTVNKGGQREQRQIDHRLKVLFGHSYSLVVLFPGVVVIKRVA</sequence>
<gene>
    <name evidence="2" type="ORF">SDC9_130018</name>
</gene>
<dbReference type="AlphaFoldDB" id="A0A645D0K6"/>
<organism evidence="2">
    <name type="scientific">bioreactor metagenome</name>
    <dbReference type="NCBI Taxonomy" id="1076179"/>
    <lineage>
        <taxon>unclassified sequences</taxon>
        <taxon>metagenomes</taxon>
        <taxon>ecological metagenomes</taxon>
    </lineage>
</organism>
<feature type="compositionally biased region" description="Polar residues" evidence="1">
    <location>
        <begin position="94"/>
        <end position="111"/>
    </location>
</feature>
<protein>
    <submittedName>
        <fullName evidence="2">Uncharacterized protein</fullName>
    </submittedName>
</protein>